<feature type="transmembrane region" description="Helical" evidence="17">
    <location>
        <begin position="280"/>
        <end position="304"/>
    </location>
</feature>
<evidence type="ECO:0000256" key="10">
    <source>
        <dbReference type="ARBA" id="ARBA00023136"/>
    </source>
</evidence>
<dbReference type="PANTHER" id="PTHR45727:SF2">
    <property type="entry name" value="NPC INTRACELLULAR CHOLESTEROL TRANSPORTER 1"/>
    <property type="match status" value="1"/>
</dbReference>
<evidence type="ECO:0000256" key="3">
    <source>
        <dbReference type="ARBA" id="ARBA00022448"/>
    </source>
</evidence>
<keyword evidence="9" id="KW-0443">Lipid metabolism</keyword>
<comment type="caution">
    <text evidence="20">The sequence shown here is derived from an EMBL/GenBank/DDBJ whole genome shotgun (WGS) entry which is preliminary data.</text>
</comment>
<keyword evidence="4" id="KW-0153">Cholesterol metabolism</keyword>
<feature type="domain" description="SSD" evidence="19">
    <location>
        <begin position="651"/>
        <end position="816"/>
    </location>
</feature>
<evidence type="ECO:0000256" key="16">
    <source>
        <dbReference type="SAM" id="MobiDB-lite"/>
    </source>
</evidence>
<evidence type="ECO:0000256" key="15">
    <source>
        <dbReference type="ARBA" id="ARBA00034049"/>
    </source>
</evidence>
<dbReference type="STRING" id="6832.A0A553PFJ2"/>
<feature type="transmembrane region" description="Helical" evidence="17">
    <location>
        <begin position="1224"/>
        <end position="1246"/>
    </location>
</feature>
<evidence type="ECO:0000256" key="2">
    <source>
        <dbReference type="ARBA" id="ARBA00005585"/>
    </source>
</evidence>
<keyword evidence="7 17" id="KW-1133">Transmembrane helix</keyword>
<feature type="region of interest" description="Disordered" evidence="16">
    <location>
        <begin position="315"/>
        <end position="334"/>
    </location>
</feature>
<dbReference type="EMBL" id="VCGU01000004">
    <property type="protein sequence ID" value="TRY76439.1"/>
    <property type="molecule type" value="Genomic_DNA"/>
</dbReference>
<feature type="compositionally biased region" description="Acidic residues" evidence="16">
    <location>
        <begin position="319"/>
        <end position="331"/>
    </location>
</feature>
<organism evidence="20 21">
    <name type="scientific">Tigriopus californicus</name>
    <name type="common">Marine copepod</name>
    <dbReference type="NCBI Taxonomy" id="6832"/>
    <lineage>
        <taxon>Eukaryota</taxon>
        <taxon>Metazoa</taxon>
        <taxon>Ecdysozoa</taxon>
        <taxon>Arthropoda</taxon>
        <taxon>Crustacea</taxon>
        <taxon>Multicrustacea</taxon>
        <taxon>Hexanauplia</taxon>
        <taxon>Copepoda</taxon>
        <taxon>Harpacticoida</taxon>
        <taxon>Harpacticidae</taxon>
        <taxon>Tigriopus</taxon>
    </lineage>
</organism>
<dbReference type="InterPro" id="IPR053958">
    <property type="entry name" value="HMGCR/SNAP/NPC1-like_SSD"/>
</dbReference>
<name>A0A553PFJ2_TIGCA</name>
<dbReference type="GO" id="GO:0012505">
    <property type="term" value="C:endomembrane system"/>
    <property type="evidence" value="ECO:0007669"/>
    <property type="project" value="UniProtKB-SubCell"/>
</dbReference>
<dbReference type="Proteomes" id="UP000318571">
    <property type="component" value="Chromosome 5"/>
</dbReference>
<keyword evidence="5 17" id="KW-0812">Transmembrane</keyword>
<keyword evidence="12" id="KW-1207">Sterol metabolism</keyword>
<feature type="signal peptide" evidence="18">
    <location>
        <begin position="1"/>
        <end position="25"/>
    </location>
</feature>
<keyword evidence="3" id="KW-0813">Transport</keyword>
<comment type="similarity">
    <text evidence="2">Belongs to the patched family.</text>
</comment>
<evidence type="ECO:0000256" key="14">
    <source>
        <dbReference type="ARBA" id="ARBA00023221"/>
    </source>
</evidence>
<keyword evidence="11" id="KW-1015">Disulfide bond</keyword>
<dbReference type="Pfam" id="PF22314">
    <property type="entry name" value="NPC1_MLD"/>
    <property type="match status" value="1"/>
</dbReference>
<dbReference type="GO" id="GO:0030301">
    <property type="term" value="P:cholesterol transport"/>
    <property type="evidence" value="ECO:0007669"/>
    <property type="project" value="UniProtKB-ARBA"/>
</dbReference>
<dbReference type="PROSITE" id="PS50156">
    <property type="entry name" value="SSD"/>
    <property type="match status" value="1"/>
</dbReference>
<evidence type="ECO:0000256" key="12">
    <source>
        <dbReference type="ARBA" id="ARBA00023166"/>
    </source>
</evidence>
<dbReference type="InterPro" id="IPR053956">
    <property type="entry name" value="NPC1_MLD"/>
</dbReference>
<evidence type="ECO:0000256" key="13">
    <source>
        <dbReference type="ARBA" id="ARBA00023180"/>
    </source>
</evidence>
<comment type="catalytic activity">
    <reaction evidence="15">
        <text>cholesterol(in) = cholesterol(out)</text>
        <dbReference type="Rhea" id="RHEA:39747"/>
        <dbReference type="ChEBI" id="CHEBI:16113"/>
    </reaction>
</comment>
<feature type="transmembrane region" description="Helical" evidence="17">
    <location>
        <begin position="792"/>
        <end position="816"/>
    </location>
</feature>
<keyword evidence="21" id="KW-1185">Reference proteome</keyword>
<proteinExistence type="inferred from homology"/>
<keyword evidence="13" id="KW-0325">Glycoprotein</keyword>
<keyword evidence="6 18" id="KW-0732">Signal</keyword>
<evidence type="ECO:0000256" key="8">
    <source>
        <dbReference type="ARBA" id="ARBA00023055"/>
    </source>
</evidence>
<feature type="transmembrane region" description="Helical" evidence="17">
    <location>
        <begin position="652"/>
        <end position="673"/>
    </location>
</feature>
<evidence type="ECO:0000256" key="11">
    <source>
        <dbReference type="ARBA" id="ARBA00023157"/>
    </source>
</evidence>
<dbReference type="GO" id="GO:0015485">
    <property type="term" value="F:cholesterol binding"/>
    <property type="evidence" value="ECO:0007669"/>
    <property type="project" value="TreeGrafter"/>
</dbReference>
<keyword evidence="8" id="KW-0445">Lipid transport</keyword>
<dbReference type="OMA" id="LYKFFRS"/>
<evidence type="ECO:0000256" key="1">
    <source>
        <dbReference type="ARBA" id="ARBA00004127"/>
    </source>
</evidence>
<protein>
    <recommendedName>
        <fullName evidence="19">SSD domain-containing protein</fullName>
    </recommendedName>
</protein>
<evidence type="ECO:0000256" key="18">
    <source>
        <dbReference type="SAM" id="SignalP"/>
    </source>
</evidence>
<dbReference type="GO" id="GO:0042632">
    <property type="term" value="P:cholesterol homeostasis"/>
    <property type="evidence" value="ECO:0007669"/>
    <property type="project" value="TreeGrafter"/>
</dbReference>
<evidence type="ECO:0000256" key="5">
    <source>
        <dbReference type="ARBA" id="ARBA00022692"/>
    </source>
</evidence>
<dbReference type="Pfam" id="PF12349">
    <property type="entry name" value="Sterol-sensing"/>
    <property type="match status" value="1"/>
</dbReference>
<evidence type="ECO:0000313" key="20">
    <source>
        <dbReference type="EMBL" id="TRY76439.1"/>
    </source>
</evidence>
<feature type="transmembrane region" description="Helical" evidence="17">
    <location>
        <begin position="1253"/>
        <end position="1275"/>
    </location>
</feature>
<feature type="transmembrane region" description="Helical" evidence="17">
    <location>
        <begin position="1198"/>
        <end position="1218"/>
    </location>
</feature>
<evidence type="ECO:0000256" key="6">
    <source>
        <dbReference type="ARBA" id="ARBA00022729"/>
    </source>
</evidence>
<evidence type="ECO:0000256" key="4">
    <source>
        <dbReference type="ARBA" id="ARBA00022548"/>
    </source>
</evidence>
<feature type="region of interest" description="Disordered" evidence="16">
    <location>
        <begin position="959"/>
        <end position="992"/>
    </location>
</feature>
<dbReference type="Pfam" id="PF16414">
    <property type="entry name" value="NPC1_N"/>
    <property type="match status" value="1"/>
</dbReference>
<dbReference type="FunFam" id="1.20.1640.10:FF:000010">
    <property type="entry name" value="NPC intracellular cholesterol transporter 1"/>
    <property type="match status" value="1"/>
</dbReference>
<feature type="transmembrane region" description="Helical" evidence="17">
    <location>
        <begin position="685"/>
        <end position="709"/>
    </location>
</feature>
<evidence type="ECO:0000256" key="7">
    <source>
        <dbReference type="ARBA" id="ARBA00022989"/>
    </source>
</evidence>
<evidence type="ECO:0000313" key="21">
    <source>
        <dbReference type="Proteomes" id="UP000318571"/>
    </source>
</evidence>
<dbReference type="Gene3D" id="1.20.1640.10">
    <property type="entry name" value="Multidrug efflux transporter AcrB transmembrane domain"/>
    <property type="match status" value="2"/>
</dbReference>
<dbReference type="InterPro" id="IPR000731">
    <property type="entry name" value="SSD"/>
</dbReference>
<dbReference type="SUPFAM" id="SSF82866">
    <property type="entry name" value="Multidrug efflux transporter AcrB transmembrane domain"/>
    <property type="match status" value="2"/>
</dbReference>
<reference evidence="20 21" key="1">
    <citation type="journal article" date="2018" name="Nat. Ecol. Evol.">
        <title>Genomic signatures of mitonuclear coevolution across populations of Tigriopus californicus.</title>
        <authorList>
            <person name="Barreto F.S."/>
            <person name="Watson E.T."/>
            <person name="Lima T.G."/>
            <person name="Willett C.S."/>
            <person name="Edmands S."/>
            <person name="Li W."/>
            <person name="Burton R.S."/>
        </authorList>
    </citation>
    <scope>NUCLEOTIDE SEQUENCE [LARGE SCALE GENOMIC DNA]</scope>
    <source>
        <strain evidence="20 21">San Diego</strain>
    </source>
</reference>
<dbReference type="FunFam" id="1.20.1640.10:FF:000008">
    <property type="entry name" value="NPC intracellular cholesterol transporter 1"/>
    <property type="match status" value="1"/>
</dbReference>
<gene>
    <name evidence="20" type="ORF">TCAL_00054</name>
</gene>
<evidence type="ECO:0000256" key="17">
    <source>
        <dbReference type="SAM" id="Phobius"/>
    </source>
</evidence>
<evidence type="ECO:0000259" key="19">
    <source>
        <dbReference type="PROSITE" id="PS50156"/>
    </source>
</evidence>
<feature type="transmembrane region" description="Helical" evidence="17">
    <location>
        <begin position="758"/>
        <end position="780"/>
    </location>
</feature>
<keyword evidence="10 17" id="KW-0472">Membrane</keyword>
<dbReference type="GO" id="GO:0008203">
    <property type="term" value="P:cholesterol metabolic process"/>
    <property type="evidence" value="ECO:0007669"/>
    <property type="project" value="UniProtKB-KW"/>
</dbReference>
<feature type="chain" id="PRO_5021797298" description="SSD domain-containing protein" evidence="18">
    <location>
        <begin position="26"/>
        <end position="1389"/>
    </location>
</feature>
<dbReference type="PANTHER" id="PTHR45727">
    <property type="entry name" value="NPC INTRACELLULAR CHOLESTEROL TRANSPORTER 1"/>
    <property type="match status" value="1"/>
</dbReference>
<feature type="compositionally biased region" description="Polar residues" evidence="16">
    <location>
        <begin position="1376"/>
        <end position="1389"/>
    </location>
</feature>
<dbReference type="InterPro" id="IPR032190">
    <property type="entry name" value="NPC1_N"/>
</dbReference>
<evidence type="ECO:0000256" key="9">
    <source>
        <dbReference type="ARBA" id="ARBA00023098"/>
    </source>
</evidence>
<keyword evidence="14" id="KW-0753">Steroid metabolism</keyword>
<feature type="region of interest" description="Disordered" evidence="16">
    <location>
        <begin position="1364"/>
        <end position="1389"/>
    </location>
</feature>
<dbReference type="GO" id="GO:0005886">
    <property type="term" value="C:plasma membrane"/>
    <property type="evidence" value="ECO:0007669"/>
    <property type="project" value="TreeGrafter"/>
</dbReference>
<comment type="subcellular location">
    <subcellularLocation>
        <location evidence="1">Endomembrane system</location>
        <topology evidence="1">Multi-pass membrane protein</topology>
    </subcellularLocation>
</comment>
<feature type="transmembrane region" description="Helical" evidence="17">
    <location>
        <begin position="1295"/>
        <end position="1315"/>
    </location>
</feature>
<feature type="transmembrane region" description="Helical" evidence="17">
    <location>
        <begin position="1327"/>
        <end position="1350"/>
    </location>
</feature>
<accession>A0A553PFJ2</accession>
<feature type="transmembrane region" description="Helical" evidence="17">
    <location>
        <begin position="364"/>
        <end position="384"/>
    </location>
</feature>
<dbReference type="GO" id="GO:0030299">
    <property type="term" value="P:intestinal cholesterol absorption"/>
    <property type="evidence" value="ECO:0007669"/>
    <property type="project" value="TreeGrafter"/>
</dbReference>
<sequence length="1389" mass="155027">MRNTAGWGAALTGLLALLSIRPVTSDQCVWYGKCGRDPDFGDDRHALNCYNPGPAPSTSLSDLTLLYEVCPHFATEFAEGDVNFCCDRQQILDMQDNFNLPGAILARCPTCLANFKRNFCDLTCHPRQASFVEASKTVRAPGYQGEPVDMVKEVTYYMNPTYAEGTFESCQNVVNPATSGLALNFLCGPWGSHLCTPKRWFDYMGSINNGYSPFNIIYNFTTSTTGSYRPHNPSVTPCHESVHPGVEAACSCTDCESACSTASLNVDESQSLLEMNINHLPVAMAVIFVVGTCIFLATVFVSNVMSNSHLPKMVPSDSDFQDEDISSEDEDPRPSLLDRVGMKMELAITSWFTQWGMTCAKYPLPVMVLSVAFAIGLSTGVYWLKVETDPIELWAAPGSRSRVEKDFFDQTFRPFYRTEQVIVHAKNIAPFEYLDTFDEKKTFGPVFNQSAFLVPLLKLQKDIESIVAEDGTTFEEICNAPLSPQLSVCNIQSIWAYWQGDVNNLLKSGFNPSTQHTDTYLDHFLLCARNPANPNDGLKPPQSCMSEGGIPVQPYFVLGGFIHENETAFPVDPEYEKATAVVMTFLVDNYDGHSDDPIVQDKLKKIRSWEMAFVHFMKNWTANSENTKYMDIAFNSERSIEDELERETSGDILTIAVSYVIMFFYITFSLGQVSTWKRFLVESKVTLGIGGVLIVLLSVGASVGIFGFLGVSATLIIFEIIPFLVLAVGVDNIFILVQTCQRDPRKPTETTAEHTGRIVGEVAPSMLLSSVSESTCFFLGALSDMPAVRAFALYAGMALLIDFFMQISCFVSLIALDMARQENNRYDIICCVKADKKETKRKISMPDDSFVLKYFEYLKTFLSVGPPFYVILNSTNPNFNLADQNIQNRICGTSGCDSDSLQATIKQWSMKSDITYIASPAQSWMDDYFAWLSNPKCCSYDPDTWSVCQSNSYAKAEKASGGESGNLGSTPMPSFFSSEPSVVEKESEETDSFFDSTSFEDFFADDDFIELEPTKDDADKAPTDNLKDIFSNYDEFYYLKEEGESEQAGNRQRRALKGEHGVDKKRCAPCSTRNMKGRPSEDQFRMHLQWFLKDNPGETCPVAGQAAYRDGLRLYTLPGEDQEHPRYRVRASNFMAFHSILKNSEDYTKALKWSRKLASELSESINKGLDTKDQAEVFTYSIFYVFYEQYLTMWEDTLRSLGISLLAIFIVTFILMGLDLCSSLIVILVILMILVDLGGLMFLWGIQLNAVSLVNLVMAVGISVEFCSHMTRFFAVCIGDSLQDRAKTTLVNMGSSVLSGITLTKFGGIVVLAFAKSQIFKIFYFRMYLGIVLIGAAHGLIFLPVILSYAGPRVNLAKMISQTKPPRNKRPIWKSSPENSSFECAPLNT</sequence>
<feature type="transmembrane region" description="Helical" evidence="17">
    <location>
        <begin position="715"/>
        <end position="737"/>
    </location>
</feature>